<protein>
    <submittedName>
        <fullName evidence="1">Uncharacterized protein</fullName>
    </submittedName>
</protein>
<gene>
    <name evidence="1" type="ORF">QFZ34_001539</name>
</gene>
<dbReference type="Gene3D" id="3.40.50.80">
    <property type="entry name" value="Nucleotide-binding domain of ferredoxin-NADP reductase (FNR) module"/>
    <property type="match status" value="1"/>
</dbReference>
<dbReference type="EMBL" id="JAUSZT010000002">
    <property type="protein sequence ID" value="MDQ0996362.1"/>
    <property type="molecule type" value="Genomic_DNA"/>
</dbReference>
<evidence type="ECO:0000313" key="2">
    <source>
        <dbReference type="Proteomes" id="UP001237780"/>
    </source>
</evidence>
<proteinExistence type="predicted"/>
<evidence type="ECO:0000313" key="1">
    <source>
        <dbReference type="EMBL" id="MDQ0996362.1"/>
    </source>
</evidence>
<reference evidence="1 2" key="1">
    <citation type="submission" date="2023-07" db="EMBL/GenBank/DDBJ databases">
        <title>Comparative genomics of wheat-associated soil bacteria to identify genetic determinants of phenazine resistance.</title>
        <authorList>
            <person name="Mouncey N."/>
        </authorList>
    </citation>
    <scope>NUCLEOTIDE SEQUENCE [LARGE SCALE GENOMIC DNA]</scope>
    <source>
        <strain evidence="1 2">W4I11</strain>
    </source>
</reference>
<dbReference type="Proteomes" id="UP001237780">
    <property type="component" value="Unassembled WGS sequence"/>
</dbReference>
<accession>A0ABU0S6I5</accession>
<organism evidence="1 2">
    <name type="scientific">Phyllobacterium ifriqiyense</name>
    <dbReference type="NCBI Taxonomy" id="314238"/>
    <lineage>
        <taxon>Bacteria</taxon>
        <taxon>Pseudomonadati</taxon>
        <taxon>Pseudomonadota</taxon>
        <taxon>Alphaproteobacteria</taxon>
        <taxon>Hyphomicrobiales</taxon>
        <taxon>Phyllobacteriaceae</taxon>
        <taxon>Phyllobacterium</taxon>
    </lineage>
</organism>
<dbReference type="InterPro" id="IPR039261">
    <property type="entry name" value="FNR_nucleotide-bd"/>
</dbReference>
<name>A0ABU0S6I5_9HYPH</name>
<comment type="caution">
    <text evidence="1">The sequence shown here is derived from an EMBL/GenBank/DDBJ whole genome shotgun (WGS) entry which is preliminary data.</text>
</comment>
<keyword evidence="2" id="KW-1185">Reference proteome</keyword>
<sequence length="71" mass="7611">MKSPFAPLDLTVDCIHRSSATRGTARNLSSAIEAEYLLTGNCYARVVCESAEAKSLRALLLSKAPGRSCHT</sequence>